<dbReference type="AlphaFoldDB" id="G0AH03"/>
<organism evidence="1 2">
    <name type="scientific">Collimonas fungivorans (strain Ter331)</name>
    <dbReference type="NCBI Taxonomy" id="1005048"/>
    <lineage>
        <taxon>Bacteria</taxon>
        <taxon>Pseudomonadati</taxon>
        <taxon>Pseudomonadota</taxon>
        <taxon>Betaproteobacteria</taxon>
        <taxon>Burkholderiales</taxon>
        <taxon>Oxalobacteraceae</taxon>
        <taxon>Collimonas</taxon>
    </lineage>
</organism>
<reference evidence="1 2" key="2">
    <citation type="journal article" date="2006" name="J. Microbiol. Methods">
        <title>Genomic flank-sequencing of plasposon insertion sites for rapid identification of functional genes.</title>
        <authorList>
            <person name="Leveau J.H."/>
            <person name="Gerards S."/>
            <person name="Fritsche K."/>
            <person name="Zondag G."/>
            <person name="van Veen J.A."/>
        </authorList>
    </citation>
    <scope>NUCLEOTIDE SEQUENCE [LARGE SCALE GENOMIC DNA]</scope>
    <source>
        <strain evidence="1 2">Ter331</strain>
    </source>
</reference>
<reference evidence="1 2" key="3">
    <citation type="journal article" date="2008" name="FEMS Microbiol. Ecol.">
        <title>Identification and characterization of genes underlying chitinolysis in Collimonas fungivorans Ter331.</title>
        <authorList>
            <person name="Fritsche K."/>
            <person name="de Boer W."/>
            <person name="Gerards S."/>
            <person name="van den Berg M."/>
            <person name="van Veen J.A."/>
            <person name="Leveau J.H."/>
        </authorList>
    </citation>
    <scope>NUCLEOTIDE SEQUENCE [LARGE SCALE GENOMIC DNA]</scope>
    <source>
        <strain evidence="1 2">Ter331</strain>
    </source>
</reference>
<evidence type="ECO:0000313" key="1">
    <source>
        <dbReference type="EMBL" id="AEK62008.1"/>
    </source>
</evidence>
<protein>
    <submittedName>
        <fullName evidence="1">Uncharacterized protein</fullName>
    </submittedName>
</protein>
<dbReference type="EMBL" id="CP002745">
    <property type="protein sequence ID" value="AEK62008.1"/>
    <property type="molecule type" value="Genomic_DNA"/>
</dbReference>
<proteinExistence type="predicted"/>
<name>G0AH03_COLFT</name>
<accession>G0AH03</accession>
<sequence length="423" mass="47726">MRLAQYFHVAILILCHRQLATIPRSAAVFRQEFQVFAQHRLELVALGRHPHGRIECRHDAAGLNANGAGDRFAHGKRIALQAALQVDHKTQRFAILEARLERFLQPGGTAGVRHHDFYRPQIRQRHQHRGHYRRLAAGNRKRQLGYLLLHDGLDRRHLGRGIVAGQRRHQIVGQHRDRFDCARRRHREPEGDRALHFLVFPELLAQPALAIQDHLARRSGVQRTGHQRRSGAQVADQRDAPFDRIHAAFDGLGAVHDAVVEQQQLVEMGRHQLIQHLAVDMVFLVARHAVAHQQRLAAGKLPALPARQRVHETPGAVVEIAVQPQRAAVDHQVQVRRAGGDQAEVIYAPLLHVLHEAAEQRLRDHLLRHGAQVGVHLRRAEILPADGLLVRVLDARIEGRAHGLGFSEKIAHYVLALDHPASC</sequence>
<reference evidence="2" key="6">
    <citation type="submission" date="2011-05" db="EMBL/GenBank/DDBJ databases">
        <title>Complete sequence of Collimonas fungivorans Ter331.</title>
        <authorList>
            <person name="Leveau J.H."/>
        </authorList>
    </citation>
    <scope>NUCLEOTIDE SEQUENCE [LARGE SCALE GENOMIC DNA]</scope>
    <source>
        <strain evidence="2">Ter331</strain>
    </source>
</reference>
<keyword evidence="2" id="KW-1185">Reference proteome</keyword>
<evidence type="ECO:0000313" key="2">
    <source>
        <dbReference type="Proteomes" id="UP000008392"/>
    </source>
</evidence>
<reference evidence="1 2" key="4">
    <citation type="journal article" date="2010" name="Environ. Microbiol.">
        <title>The bacterial genus Collimonas: mycophagy, weathering and other adaptive solutions to life in oligotrophic soil environments.</title>
        <authorList>
            <person name="Leveau J.H."/>
            <person name="Uroz S."/>
            <person name="de Boer W."/>
        </authorList>
    </citation>
    <scope>NUCLEOTIDE SEQUENCE [LARGE SCALE GENOMIC DNA]</scope>
    <source>
        <strain evidence="1 2">Ter331</strain>
    </source>
</reference>
<dbReference type="KEGG" id="cfu:CFU_2178"/>
<reference evidence="1 2" key="1">
    <citation type="journal article" date="2004" name="Environ. Microbiol.">
        <title>Phylogeny-function analysis of (meta)genomic libraries: screening for expression of ribosomal RNA genes by large-insert library fluorescent in situ hybridization (LIL-FISH).</title>
        <authorList>
            <person name="Leveau J.H."/>
            <person name="Gerards S."/>
            <person name="de Boer W."/>
            <person name="van Veen J.A."/>
        </authorList>
    </citation>
    <scope>NUCLEOTIDE SEQUENCE [LARGE SCALE GENOMIC DNA]</scope>
    <source>
        <strain evidence="1 2">Ter331</strain>
    </source>
</reference>
<gene>
    <name evidence="1" type="ordered locus">CFU_2178</name>
</gene>
<dbReference type="Proteomes" id="UP000008392">
    <property type="component" value="Chromosome"/>
</dbReference>
<dbReference type="STRING" id="1005048.CFU_2178"/>
<dbReference type="HOGENOM" id="CLU_648469_0_0_4"/>
<reference evidence="1 2" key="5">
    <citation type="journal article" date="2011" name="ISME J.">
        <title>Dual transcriptional profiling of a bacterial/fungal confrontation: Collimonas fungivorans versus Aspergillus niger.</title>
        <authorList>
            <person name="Mela F."/>
            <person name="Fritsche K."/>
            <person name="de Boer W."/>
            <person name="van Veen J.A."/>
            <person name="de Graaff L.H."/>
            <person name="van den Berg M."/>
            <person name="Leveau J.H."/>
        </authorList>
    </citation>
    <scope>NUCLEOTIDE SEQUENCE [LARGE SCALE GENOMIC DNA]</scope>
    <source>
        <strain evidence="1 2">Ter331</strain>
    </source>
</reference>